<dbReference type="InterPro" id="IPR027417">
    <property type="entry name" value="P-loop_NTPase"/>
</dbReference>
<dbReference type="InterPro" id="IPR045055">
    <property type="entry name" value="DNA2/NAM7-like"/>
</dbReference>
<dbReference type="Proteomes" id="UP000681722">
    <property type="component" value="Unassembled WGS sequence"/>
</dbReference>
<gene>
    <name evidence="3" type="ORF">GPM918_LOCUS23665</name>
    <name evidence="4" type="ORF">SRO942_LOCUS23664</name>
</gene>
<dbReference type="Gene3D" id="3.40.50.300">
    <property type="entry name" value="P-loop containing nucleotide triphosphate hydrolases"/>
    <property type="match status" value="2"/>
</dbReference>
<evidence type="ECO:0000259" key="2">
    <source>
        <dbReference type="Pfam" id="PF13087"/>
    </source>
</evidence>
<dbReference type="EMBL" id="CAJNOQ010008543">
    <property type="protein sequence ID" value="CAF1199900.1"/>
    <property type="molecule type" value="Genomic_DNA"/>
</dbReference>
<dbReference type="EMBL" id="CAJOBC010008544">
    <property type="protein sequence ID" value="CAF3964444.1"/>
    <property type="molecule type" value="Genomic_DNA"/>
</dbReference>
<dbReference type="OrthoDB" id="2285229at2759"/>
<dbReference type="CDD" id="cd18808">
    <property type="entry name" value="SF1_C_Upf1"/>
    <property type="match status" value="1"/>
</dbReference>
<evidence type="ECO:0008006" key="6">
    <source>
        <dbReference type="Google" id="ProtNLM"/>
    </source>
</evidence>
<comment type="caution">
    <text evidence="3">The sequence shown here is derived from an EMBL/GenBank/DDBJ whole genome shotgun (WGS) entry which is preliminary data.</text>
</comment>
<proteinExistence type="predicted"/>
<evidence type="ECO:0000313" key="4">
    <source>
        <dbReference type="EMBL" id="CAF3964444.1"/>
    </source>
</evidence>
<keyword evidence="5" id="KW-1185">Reference proteome</keyword>
<sequence>MFSTGKSKTIAGIILKILPKLRSKQKILVCAPSNNACDELMRRILDQFVEQNIDYDAGQYRKDWKQKKESLKMFYDLGSVIRVASQPPDDHRLCDHFFDFMVMCEVVDMIKSRGYVTTNEVRKAENYIIKRAKVIISTLNYCASARLHQLNGKVAFVIIDEATQSLEADSLLPFRFGCAKILLVGDPLQLPPTVLSDAGKEYNLSQSLYTRLYERFFSTEPINKLPITMLETQYRMYEDICRFPSQLFYNNRLLTDPSIQQNYEHFPLKPLYYYNITLSKHTYDDASSAFNLTEEDIIRHFSTQLVSYFYSLRTQDDEQDNVVTELDYELISNVSTSSNSLDDILQPPTIDGSNPIVIDICKRIAVITPYRAQVRRLKECLSPYIEVGTVDGFQGKEKDIVLISCVRSNMAQNAIGFLNDMKRLNVMLTRSKYALYIFGNFTQFSQLHEGWKQLVDDAKHRNIIEDIQAFLPTLPLK</sequence>
<name>A0A814WAT1_9BILA</name>
<dbReference type="InterPro" id="IPR047187">
    <property type="entry name" value="SF1_C_Upf1"/>
</dbReference>
<evidence type="ECO:0000259" key="1">
    <source>
        <dbReference type="Pfam" id="PF13086"/>
    </source>
</evidence>
<accession>A0A814WAT1</accession>
<dbReference type="AlphaFoldDB" id="A0A814WAT1"/>
<dbReference type="Pfam" id="PF13086">
    <property type="entry name" value="AAA_11"/>
    <property type="match status" value="2"/>
</dbReference>
<protein>
    <recommendedName>
        <fullName evidence="6">RNA helicase</fullName>
    </recommendedName>
</protein>
<dbReference type="GO" id="GO:0004386">
    <property type="term" value="F:helicase activity"/>
    <property type="evidence" value="ECO:0007669"/>
    <property type="project" value="InterPro"/>
</dbReference>
<evidence type="ECO:0000313" key="3">
    <source>
        <dbReference type="EMBL" id="CAF1199900.1"/>
    </source>
</evidence>
<evidence type="ECO:0000313" key="5">
    <source>
        <dbReference type="Proteomes" id="UP000663829"/>
    </source>
</evidence>
<dbReference type="InterPro" id="IPR041679">
    <property type="entry name" value="DNA2/NAM7-like_C"/>
</dbReference>
<dbReference type="InterPro" id="IPR041677">
    <property type="entry name" value="DNA2/NAM7_AAA_11"/>
</dbReference>
<dbReference type="PANTHER" id="PTHR10887">
    <property type="entry name" value="DNA2/NAM7 HELICASE FAMILY"/>
    <property type="match status" value="1"/>
</dbReference>
<dbReference type="Pfam" id="PF13087">
    <property type="entry name" value="AAA_12"/>
    <property type="match status" value="1"/>
</dbReference>
<organism evidence="3 5">
    <name type="scientific">Didymodactylos carnosus</name>
    <dbReference type="NCBI Taxonomy" id="1234261"/>
    <lineage>
        <taxon>Eukaryota</taxon>
        <taxon>Metazoa</taxon>
        <taxon>Spiralia</taxon>
        <taxon>Gnathifera</taxon>
        <taxon>Rotifera</taxon>
        <taxon>Eurotatoria</taxon>
        <taxon>Bdelloidea</taxon>
        <taxon>Philodinida</taxon>
        <taxon>Philodinidae</taxon>
        <taxon>Didymodactylos</taxon>
    </lineage>
</organism>
<dbReference type="Proteomes" id="UP000663829">
    <property type="component" value="Unassembled WGS sequence"/>
</dbReference>
<reference evidence="3" key="1">
    <citation type="submission" date="2021-02" db="EMBL/GenBank/DDBJ databases">
        <authorList>
            <person name="Nowell W R."/>
        </authorList>
    </citation>
    <scope>NUCLEOTIDE SEQUENCE</scope>
</reference>
<dbReference type="PANTHER" id="PTHR10887:SF495">
    <property type="entry name" value="HELICASE SENATAXIN ISOFORM X1-RELATED"/>
    <property type="match status" value="1"/>
</dbReference>
<feature type="domain" description="DNA2/NAM7 helicase helicase" evidence="1">
    <location>
        <begin position="4"/>
        <end position="48"/>
    </location>
</feature>
<dbReference type="SUPFAM" id="SSF52540">
    <property type="entry name" value="P-loop containing nucleoside triphosphate hydrolases"/>
    <property type="match status" value="1"/>
</dbReference>
<feature type="domain" description="DNA2/NAM7 helicase helicase" evidence="1">
    <location>
        <begin position="118"/>
        <end position="196"/>
    </location>
</feature>
<feature type="domain" description="DNA2/NAM7 helicase-like C-terminal" evidence="2">
    <location>
        <begin position="205"/>
        <end position="440"/>
    </location>
</feature>